<evidence type="ECO:0000313" key="1">
    <source>
        <dbReference type="EMBL" id="MBM7816683.1"/>
    </source>
</evidence>
<evidence type="ECO:0008006" key="3">
    <source>
        <dbReference type="Google" id="ProtNLM"/>
    </source>
</evidence>
<evidence type="ECO:0000313" key="2">
    <source>
        <dbReference type="Proteomes" id="UP000809290"/>
    </source>
</evidence>
<organism evidence="1 2">
    <name type="scientific">Brevibacterium paucivorans</name>
    <dbReference type="NCBI Taxonomy" id="170994"/>
    <lineage>
        <taxon>Bacteria</taxon>
        <taxon>Bacillati</taxon>
        <taxon>Actinomycetota</taxon>
        <taxon>Actinomycetes</taxon>
        <taxon>Micrococcales</taxon>
        <taxon>Brevibacteriaceae</taxon>
        <taxon>Brevibacterium</taxon>
    </lineage>
</organism>
<dbReference type="EMBL" id="JAFBCP010000001">
    <property type="protein sequence ID" value="MBM7816683.1"/>
    <property type="molecule type" value="Genomic_DNA"/>
</dbReference>
<reference evidence="1 2" key="1">
    <citation type="submission" date="2021-01" db="EMBL/GenBank/DDBJ databases">
        <title>Sequencing the genomes of 1000 actinobacteria strains.</title>
        <authorList>
            <person name="Klenk H.-P."/>
        </authorList>
    </citation>
    <scope>NUCLEOTIDE SEQUENCE [LARGE SCALE GENOMIC DNA]</scope>
    <source>
        <strain evidence="1 2">DSM 13657</strain>
    </source>
</reference>
<name>A0ABS2SN19_9MICO</name>
<gene>
    <name evidence="1" type="ORF">JOE56_001377</name>
</gene>
<sequence>MQKWEYATAPLLIHNTKQILDMWGEDGYELVQVVPGPDGQGLVAYFKRPKQEG</sequence>
<protein>
    <recommendedName>
        <fullName evidence="3">DUF4177 domain-containing protein</fullName>
    </recommendedName>
</protein>
<keyword evidence="2" id="KW-1185">Reference proteome</keyword>
<accession>A0ABS2SN19</accession>
<dbReference type="Proteomes" id="UP000809290">
    <property type="component" value="Unassembled WGS sequence"/>
</dbReference>
<dbReference type="RefSeq" id="WP_180965307.1">
    <property type="nucleotide sequence ID" value="NZ_BAAAIM010000004.1"/>
</dbReference>
<proteinExistence type="predicted"/>
<comment type="caution">
    <text evidence="1">The sequence shown here is derived from an EMBL/GenBank/DDBJ whole genome shotgun (WGS) entry which is preliminary data.</text>
</comment>